<keyword evidence="12" id="KW-1185">Reference proteome</keyword>
<dbReference type="PROSITE" id="PS51144">
    <property type="entry name" value="ALPHA_CA_2"/>
    <property type="match status" value="1"/>
</dbReference>
<feature type="transmembrane region" description="Helical" evidence="9">
    <location>
        <begin position="273"/>
        <end position="294"/>
    </location>
</feature>
<comment type="subunit">
    <text evidence="4">Homodimer; disulfide-linked.</text>
</comment>
<dbReference type="GeneID" id="29057690"/>
<gene>
    <name evidence="11" type="ORF">SKPV-WA-112</name>
</gene>
<evidence type="ECO:0000256" key="5">
    <source>
        <dbReference type="ARBA" id="ARBA00023136"/>
    </source>
</evidence>
<sequence>MVAQLSPINIETKKAISDTKLQSLYIKYNDAKPLTIKNTGKTVKINFKGGYIGGGFLTNDYKLSKLQLYWGKEDDYGSNHLIDVYKYSGEINLIHWNKKYNSYNDAKKHNDGIVIVSIFLQISDDKNVQFQKIVNHLDSIRQPNTSIPFDSVFYIDTLIPKQLDYFTYHGTTINNQSIEANWIIFSTPIKIHRDQISKFRTLLSPSNHEAKPHYIVENYKNPFTLNKDTRVYYSEDTTTAASSEKESYFISWLSNLREICFSYYQTYIAKNKIIAIVAVVLVLVFILTAILYSMSRRYSRERQN</sequence>
<protein>
    <recommendedName>
        <fullName evidence="8">Cell surface-binding protein OPG105</fullName>
    </recommendedName>
    <alternativeName>
        <fullName evidence="7">Carbonic anhydrase homolog</fullName>
    </alternativeName>
</protein>
<reference evidence="11 12" key="1">
    <citation type="journal article" date="2016" name="Virus Genes">
        <title>The genomes of three North American orthopoxviruses.</title>
        <authorList>
            <person name="Smithson C."/>
            <person name="Tang N."/>
            <person name="Sammons S."/>
            <person name="Frace M."/>
            <person name="Batra D."/>
            <person name="Li Y."/>
            <person name="Emerson G.L."/>
            <person name="Carroll D.S."/>
            <person name="Upton C."/>
        </authorList>
    </citation>
    <scope>NUCLEOTIDE SEQUENCE [LARGE SCALE GENOMIC DNA]</scope>
    <source>
        <strain evidence="11 12">WA</strain>
    </source>
</reference>
<feature type="domain" description="Alpha-carbonic anhydrase" evidence="10">
    <location>
        <begin position="1"/>
        <end position="236"/>
    </location>
</feature>
<dbReference type="PANTHER" id="PTHR18952">
    <property type="entry name" value="CARBONIC ANHYDRASE"/>
    <property type="match status" value="1"/>
</dbReference>
<accession>A0A1C9KBT3</accession>
<evidence type="ECO:0000256" key="2">
    <source>
        <dbReference type="ARBA" id="ARBA00004182"/>
    </source>
</evidence>
<organism evidence="11 12">
    <name type="scientific">Skunkpox virus</name>
    <dbReference type="NCBI Taxonomy" id="160796"/>
    <lineage>
        <taxon>Viruses</taxon>
        <taxon>Varidnaviria</taxon>
        <taxon>Bamfordvirae</taxon>
        <taxon>Nucleocytoviricota</taxon>
        <taxon>Pokkesviricetes</taxon>
        <taxon>Chitovirales</taxon>
        <taxon>Poxviridae</taxon>
        <taxon>Chordopoxvirinae</taxon>
        <taxon>Orthopoxvirus</taxon>
        <taxon>Orthopoxvirus skunkpox</taxon>
    </lineage>
</organism>
<keyword evidence="5 9" id="KW-0472">Membrane</keyword>
<proteinExistence type="inferred from homology"/>
<dbReference type="GO" id="GO:0004089">
    <property type="term" value="F:carbonate dehydratase activity"/>
    <property type="evidence" value="ECO:0007669"/>
    <property type="project" value="InterPro"/>
</dbReference>
<evidence type="ECO:0000259" key="10">
    <source>
        <dbReference type="PROSITE" id="PS51144"/>
    </source>
</evidence>
<name>A0A1C9KBT3_9POXV</name>
<comment type="function">
    <text evidence="1">Binds to chondroitin sulfate on the cell surface to provide virion attachment to target cell.</text>
</comment>
<evidence type="ECO:0000256" key="3">
    <source>
        <dbReference type="ARBA" id="ARBA00010718"/>
    </source>
</evidence>
<dbReference type="Gene3D" id="3.10.200.10">
    <property type="entry name" value="Alpha carbonic anhydrase"/>
    <property type="match status" value="1"/>
</dbReference>
<dbReference type="InterPro" id="IPR001148">
    <property type="entry name" value="CA_dom"/>
</dbReference>
<dbReference type="InterPro" id="IPR036398">
    <property type="entry name" value="CA_dom_sf"/>
</dbReference>
<dbReference type="KEGG" id="vg:29057690"/>
<keyword evidence="6" id="KW-1015">Disulfide bond</keyword>
<dbReference type="RefSeq" id="YP_009282806.1">
    <property type="nucleotide sequence ID" value="NC_031038.1"/>
</dbReference>
<evidence type="ECO:0000256" key="6">
    <source>
        <dbReference type="ARBA" id="ARBA00023157"/>
    </source>
</evidence>
<dbReference type="InterPro" id="IPR023561">
    <property type="entry name" value="Carbonic_anhydrase_a-class"/>
</dbReference>
<keyword evidence="9" id="KW-0812">Transmembrane</keyword>
<dbReference type="GO" id="GO:0008270">
    <property type="term" value="F:zinc ion binding"/>
    <property type="evidence" value="ECO:0007669"/>
    <property type="project" value="InterPro"/>
</dbReference>
<dbReference type="OrthoDB" id="21405at10239"/>
<dbReference type="SUPFAM" id="SSF51069">
    <property type="entry name" value="Carbonic anhydrase"/>
    <property type="match status" value="1"/>
</dbReference>
<comment type="subcellular location">
    <subcellularLocation>
        <location evidence="2">Virion membrane</location>
    </subcellularLocation>
</comment>
<evidence type="ECO:0000256" key="8">
    <source>
        <dbReference type="ARBA" id="ARBA00034849"/>
    </source>
</evidence>
<evidence type="ECO:0000256" key="1">
    <source>
        <dbReference type="ARBA" id="ARBA00003588"/>
    </source>
</evidence>
<evidence type="ECO:0000256" key="9">
    <source>
        <dbReference type="SAM" id="Phobius"/>
    </source>
</evidence>
<dbReference type="SMART" id="SM01057">
    <property type="entry name" value="Carb_anhydrase"/>
    <property type="match status" value="1"/>
</dbReference>
<comment type="similarity">
    <text evidence="3">Belongs to the alpha-carbonic anhydrase family.</text>
</comment>
<dbReference type="Proteomes" id="UP000201873">
    <property type="component" value="Segment"/>
</dbReference>
<dbReference type="GO" id="GO:0055036">
    <property type="term" value="C:virion membrane"/>
    <property type="evidence" value="ECO:0007669"/>
    <property type="project" value="UniProtKB-SubCell"/>
</dbReference>
<evidence type="ECO:0000313" key="12">
    <source>
        <dbReference type="Proteomes" id="UP000201873"/>
    </source>
</evidence>
<dbReference type="PANTHER" id="PTHR18952:SF124">
    <property type="entry name" value="CARBONIC ANHYDRASE 7"/>
    <property type="match status" value="1"/>
</dbReference>
<evidence type="ECO:0000313" key="11">
    <source>
        <dbReference type="EMBL" id="AOP31591.1"/>
    </source>
</evidence>
<evidence type="ECO:0000256" key="7">
    <source>
        <dbReference type="ARBA" id="ARBA00030449"/>
    </source>
</evidence>
<keyword evidence="9" id="KW-1133">Transmembrane helix</keyword>
<dbReference type="Pfam" id="PF00194">
    <property type="entry name" value="Carb_anhydrase"/>
    <property type="match status" value="1"/>
</dbReference>
<dbReference type="EMBL" id="KU749310">
    <property type="protein sequence ID" value="AOP31591.1"/>
    <property type="molecule type" value="Genomic_DNA"/>
</dbReference>
<evidence type="ECO:0000256" key="4">
    <source>
        <dbReference type="ARBA" id="ARBA00011748"/>
    </source>
</evidence>